<proteinExistence type="predicted"/>
<comment type="caution">
    <text evidence="1">The sequence shown here is derived from an EMBL/GenBank/DDBJ whole genome shotgun (WGS) entry which is preliminary data.</text>
</comment>
<gene>
    <name evidence="1" type="ORF">NB703_002917</name>
</gene>
<name>A0AAJ1D078_PANAN</name>
<evidence type="ECO:0000313" key="1">
    <source>
        <dbReference type="EMBL" id="MCW0344824.1"/>
    </source>
</evidence>
<accession>A0AAJ1D078</accession>
<sequence length="30" mass="3451">MFMTQVKRIIHKNVTIQHNGVNKTAQDNLA</sequence>
<dbReference type="Proteomes" id="UP001208888">
    <property type="component" value="Unassembled WGS sequence"/>
</dbReference>
<protein>
    <submittedName>
        <fullName evidence="1">Uncharacterized protein</fullName>
    </submittedName>
</protein>
<organism evidence="1 2">
    <name type="scientific">Pantoea ananas</name>
    <name type="common">Erwinia uredovora</name>
    <dbReference type="NCBI Taxonomy" id="553"/>
    <lineage>
        <taxon>Bacteria</taxon>
        <taxon>Pseudomonadati</taxon>
        <taxon>Pseudomonadota</taxon>
        <taxon>Gammaproteobacteria</taxon>
        <taxon>Enterobacterales</taxon>
        <taxon>Erwiniaceae</taxon>
        <taxon>Pantoea</taxon>
    </lineage>
</organism>
<dbReference type="AlphaFoldDB" id="A0AAJ1D078"/>
<dbReference type="EMBL" id="JANFVX010000010">
    <property type="protein sequence ID" value="MCW0344824.1"/>
    <property type="molecule type" value="Genomic_DNA"/>
</dbReference>
<reference evidence="1" key="1">
    <citation type="submission" date="2022-06" db="EMBL/GenBank/DDBJ databases">
        <title>Dynamics of rice microbiomes reveals core vertical transmitted seed endophytes.</title>
        <authorList>
            <person name="Liao K."/>
            <person name="Zhang X."/>
        </authorList>
    </citation>
    <scope>NUCLEOTIDE SEQUENCE</scope>
    <source>
        <strain evidence="1">JT1-17</strain>
    </source>
</reference>
<evidence type="ECO:0000313" key="2">
    <source>
        <dbReference type="Proteomes" id="UP001208888"/>
    </source>
</evidence>